<comment type="caution">
    <text evidence="5">The sequence shown here is derived from an EMBL/GenBank/DDBJ whole genome shotgun (WGS) entry which is preliminary data.</text>
</comment>
<dbReference type="InterPro" id="IPR029063">
    <property type="entry name" value="SAM-dependent_MTases_sf"/>
</dbReference>
<proteinExistence type="predicted"/>
<keyword evidence="3" id="KW-0949">S-adenosyl-L-methionine</keyword>
<dbReference type="SUPFAM" id="SSF53335">
    <property type="entry name" value="S-adenosyl-L-methionine-dependent methyltransferases"/>
    <property type="match status" value="1"/>
</dbReference>
<sequence length="251" mass="27482">MKNLAEEWTRRLLVDAGVREGMRVLDIGCGAGNVTFLAAELVGERGRVVGIDRDAAPLEVGRQRARDLGLTHVHFVCADLASPPGEHGPFDAVVGRRVLMYQPDAVASLRRLADVLVPGGLIVLQEHDSTAMPVCLPELPLHRRVSGWMWETVAREGADLRMGLHLAPVLVKAGFKVERVRAESTVLTPEQSHPIGHILRAMRGRIVEKAVATEEELALDTIDERLAEEMRAANGTCLWEMVFGAWARKAG</sequence>
<dbReference type="GO" id="GO:0008168">
    <property type="term" value="F:methyltransferase activity"/>
    <property type="evidence" value="ECO:0007669"/>
    <property type="project" value="UniProtKB-KW"/>
</dbReference>
<evidence type="ECO:0000313" key="6">
    <source>
        <dbReference type="Proteomes" id="UP000182229"/>
    </source>
</evidence>
<reference evidence="6" key="1">
    <citation type="submission" date="2016-11" db="EMBL/GenBank/DDBJ databases">
        <authorList>
            <person name="Shukria A."/>
            <person name="Stevens D.C."/>
        </authorList>
    </citation>
    <scope>NUCLEOTIDE SEQUENCE [LARGE SCALE GENOMIC DNA]</scope>
    <source>
        <strain evidence="6">Cbfe23</strain>
    </source>
</reference>
<dbReference type="AlphaFoldDB" id="A0A1L9B810"/>
<keyword evidence="6" id="KW-1185">Reference proteome</keyword>
<dbReference type="PANTHER" id="PTHR43464:SF19">
    <property type="entry name" value="UBIQUINONE BIOSYNTHESIS O-METHYLTRANSFERASE, MITOCHONDRIAL"/>
    <property type="match status" value="1"/>
</dbReference>
<reference evidence="5 6" key="2">
    <citation type="submission" date="2016-12" db="EMBL/GenBank/DDBJ databases">
        <title>Draft Genome Sequence of Cystobacter ferrugineus Strain Cbfe23.</title>
        <authorList>
            <person name="Akbar S."/>
            <person name="Dowd S.E."/>
            <person name="Stevens D.C."/>
        </authorList>
    </citation>
    <scope>NUCLEOTIDE SEQUENCE [LARGE SCALE GENOMIC DNA]</scope>
    <source>
        <strain evidence="5 6">Cbfe23</strain>
    </source>
</reference>
<name>A0A1L9B810_9BACT</name>
<gene>
    <name evidence="5" type="ORF">BON30_25035</name>
</gene>
<dbReference type="GO" id="GO:0032259">
    <property type="term" value="P:methylation"/>
    <property type="evidence" value="ECO:0007669"/>
    <property type="project" value="UniProtKB-KW"/>
</dbReference>
<feature type="domain" description="Methyltransferase" evidence="4">
    <location>
        <begin position="20"/>
        <end position="129"/>
    </location>
</feature>
<protein>
    <submittedName>
        <fullName evidence="5">Methyltransferase</fullName>
    </submittedName>
</protein>
<evidence type="ECO:0000259" key="4">
    <source>
        <dbReference type="Pfam" id="PF13847"/>
    </source>
</evidence>
<keyword evidence="1 5" id="KW-0489">Methyltransferase</keyword>
<dbReference type="OrthoDB" id="9770485at2"/>
<evidence type="ECO:0000256" key="3">
    <source>
        <dbReference type="ARBA" id="ARBA00022691"/>
    </source>
</evidence>
<dbReference type="Pfam" id="PF13847">
    <property type="entry name" value="Methyltransf_31"/>
    <property type="match status" value="1"/>
</dbReference>
<organism evidence="5 6">
    <name type="scientific">Cystobacter ferrugineus</name>
    <dbReference type="NCBI Taxonomy" id="83449"/>
    <lineage>
        <taxon>Bacteria</taxon>
        <taxon>Pseudomonadati</taxon>
        <taxon>Myxococcota</taxon>
        <taxon>Myxococcia</taxon>
        <taxon>Myxococcales</taxon>
        <taxon>Cystobacterineae</taxon>
        <taxon>Archangiaceae</taxon>
        <taxon>Cystobacter</taxon>
    </lineage>
</organism>
<evidence type="ECO:0000256" key="2">
    <source>
        <dbReference type="ARBA" id="ARBA00022679"/>
    </source>
</evidence>
<dbReference type="CDD" id="cd02440">
    <property type="entry name" value="AdoMet_MTases"/>
    <property type="match status" value="1"/>
</dbReference>
<dbReference type="RefSeq" id="WP_071900901.1">
    <property type="nucleotide sequence ID" value="NZ_MPIN01000006.1"/>
</dbReference>
<dbReference type="EMBL" id="MPIN01000006">
    <property type="protein sequence ID" value="OJH38394.1"/>
    <property type="molecule type" value="Genomic_DNA"/>
</dbReference>
<evidence type="ECO:0000313" key="5">
    <source>
        <dbReference type="EMBL" id="OJH38394.1"/>
    </source>
</evidence>
<dbReference type="PANTHER" id="PTHR43464">
    <property type="entry name" value="METHYLTRANSFERASE"/>
    <property type="match status" value="1"/>
</dbReference>
<dbReference type="Proteomes" id="UP000182229">
    <property type="component" value="Unassembled WGS sequence"/>
</dbReference>
<dbReference type="Gene3D" id="3.40.50.150">
    <property type="entry name" value="Vaccinia Virus protein VP39"/>
    <property type="match status" value="1"/>
</dbReference>
<accession>A0A1L9B810</accession>
<keyword evidence="2 5" id="KW-0808">Transferase</keyword>
<dbReference type="STRING" id="83449.BON30_25035"/>
<dbReference type="InterPro" id="IPR025714">
    <property type="entry name" value="Methyltranfer_dom"/>
</dbReference>
<evidence type="ECO:0000256" key="1">
    <source>
        <dbReference type="ARBA" id="ARBA00022603"/>
    </source>
</evidence>